<reference evidence="1 2" key="1">
    <citation type="submission" date="2020-03" db="EMBL/GenBank/DDBJ databases">
        <title>Whole genome shotgun sequence of Phytohabitans houttuyneae NBRC 108639.</title>
        <authorList>
            <person name="Komaki H."/>
            <person name="Tamura T."/>
        </authorList>
    </citation>
    <scope>NUCLEOTIDE SEQUENCE [LARGE SCALE GENOMIC DNA]</scope>
    <source>
        <strain evidence="1 2">NBRC 108639</strain>
    </source>
</reference>
<name>A0A6V8KMN0_9ACTN</name>
<evidence type="ECO:0008006" key="3">
    <source>
        <dbReference type="Google" id="ProtNLM"/>
    </source>
</evidence>
<comment type="caution">
    <text evidence="1">The sequence shown here is derived from an EMBL/GenBank/DDBJ whole genome shotgun (WGS) entry which is preliminary data.</text>
</comment>
<dbReference type="Proteomes" id="UP000482800">
    <property type="component" value="Unassembled WGS sequence"/>
</dbReference>
<reference evidence="1 2" key="2">
    <citation type="submission" date="2020-03" db="EMBL/GenBank/DDBJ databases">
        <authorList>
            <person name="Ichikawa N."/>
            <person name="Kimura A."/>
            <person name="Kitahashi Y."/>
            <person name="Uohara A."/>
        </authorList>
    </citation>
    <scope>NUCLEOTIDE SEQUENCE [LARGE SCALE GENOMIC DNA]</scope>
    <source>
        <strain evidence="1 2">NBRC 108639</strain>
    </source>
</reference>
<dbReference type="EMBL" id="BLPF01000002">
    <property type="protein sequence ID" value="GFJ81905.1"/>
    <property type="molecule type" value="Genomic_DNA"/>
</dbReference>
<gene>
    <name evidence="1" type="ORF">Phou_060850</name>
</gene>
<evidence type="ECO:0000313" key="2">
    <source>
        <dbReference type="Proteomes" id="UP000482800"/>
    </source>
</evidence>
<keyword evidence="2" id="KW-1185">Reference proteome</keyword>
<proteinExistence type="predicted"/>
<dbReference type="InterPro" id="IPR038416">
    <property type="entry name" value="Ribosom_S30AE_C_sf"/>
</dbReference>
<dbReference type="Gene3D" id="3.30.505.50">
    <property type="entry name" value="Sigma 54 modulation/S30EA ribosomal protein, C-terminal domain"/>
    <property type="match status" value="1"/>
</dbReference>
<accession>A0A6V8KMN0</accession>
<evidence type="ECO:0000313" key="1">
    <source>
        <dbReference type="EMBL" id="GFJ81905.1"/>
    </source>
</evidence>
<dbReference type="AlphaFoldDB" id="A0A6V8KMN0"/>
<sequence length="119" mass="13246">MNAMDFDVALYTDAESGEEAIVYRAGPTGLCLSRQRSANPPSMPVTLPLTIDPRRVPRLTAAQAAHRLAEGWLPFVFFTDRRTRRGNLLYRRYDGDLGLIAPSEPDSSVVVRPTVLLFL</sequence>
<organism evidence="1 2">
    <name type="scientific">Phytohabitans houttuyneae</name>
    <dbReference type="NCBI Taxonomy" id="1076126"/>
    <lineage>
        <taxon>Bacteria</taxon>
        <taxon>Bacillati</taxon>
        <taxon>Actinomycetota</taxon>
        <taxon>Actinomycetes</taxon>
        <taxon>Micromonosporales</taxon>
        <taxon>Micromonosporaceae</taxon>
    </lineage>
</organism>
<protein>
    <recommendedName>
        <fullName evidence="3">Sigma 54 modulation/S30EA ribosomal protein C-terminal domain-containing protein</fullName>
    </recommendedName>
</protein>